<gene>
    <name evidence="3" type="ORF">chiPu_0033400</name>
</gene>
<dbReference type="InterPro" id="IPR021760">
    <property type="entry name" value="RepC_C"/>
</dbReference>
<dbReference type="Proteomes" id="UP000287033">
    <property type="component" value="Unassembled WGS sequence"/>
</dbReference>
<dbReference type="EMBL" id="BEZZ01261883">
    <property type="protein sequence ID" value="GCC49311.1"/>
    <property type="molecule type" value="Genomic_DNA"/>
</dbReference>
<feature type="non-terminal residue" evidence="3">
    <location>
        <position position="1"/>
    </location>
</feature>
<evidence type="ECO:0000313" key="4">
    <source>
        <dbReference type="Proteomes" id="UP000287033"/>
    </source>
</evidence>
<evidence type="ECO:0000259" key="2">
    <source>
        <dbReference type="Pfam" id="PF11800"/>
    </source>
</evidence>
<sequence length="163" mass="17087">HGQKPATAQVHPADDCSEPEPDAAPVSPPAAAPSVKPQAPNTIPVRLIVEACPHFGDYASDDIRTARDVIATATLIRPLLGVSPSAWEDACTVMGEGQASATLAAILQKGDAIKNPGGYLRTLTRRASAGQFSIWPMLMALATSRLNRQDKHARAPSDSFPSG</sequence>
<dbReference type="AlphaFoldDB" id="A0A401U356"/>
<accession>A0A401U356</accession>
<protein>
    <recommendedName>
        <fullName evidence="2">Plasmid replication protein C C-terminal domain-containing protein</fullName>
    </recommendedName>
</protein>
<keyword evidence="4" id="KW-1185">Reference proteome</keyword>
<name>A0A401U356_CHIPU</name>
<feature type="domain" description="Plasmid replication protein C C-terminal" evidence="2">
    <location>
        <begin position="45"/>
        <end position="142"/>
    </location>
</feature>
<evidence type="ECO:0000313" key="3">
    <source>
        <dbReference type="EMBL" id="GCC49311.1"/>
    </source>
</evidence>
<proteinExistence type="predicted"/>
<comment type="caution">
    <text evidence="3">The sequence shown here is derived from an EMBL/GenBank/DDBJ whole genome shotgun (WGS) entry which is preliminary data.</text>
</comment>
<dbReference type="STRING" id="137246.A0A401U356"/>
<feature type="region of interest" description="Disordered" evidence="1">
    <location>
        <begin position="1"/>
        <end position="38"/>
    </location>
</feature>
<organism evidence="3 4">
    <name type="scientific">Chiloscyllium punctatum</name>
    <name type="common">Brownbanded bambooshark</name>
    <name type="synonym">Hemiscyllium punctatum</name>
    <dbReference type="NCBI Taxonomy" id="137246"/>
    <lineage>
        <taxon>Eukaryota</taxon>
        <taxon>Metazoa</taxon>
        <taxon>Chordata</taxon>
        <taxon>Craniata</taxon>
        <taxon>Vertebrata</taxon>
        <taxon>Chondrichthyes</taxon>
        <taxon>Elasmobranchii</taxon>
        <taxon>Galeomorphii</taxon>
        <taxon>Galeoidea</taxon>
        <taxon>Orectolobiformes</taxon>
        <taxon>Hemiscylliidae</taxon>
        <taxon>Chiloscyllium</taxon>
    </lineage>
</organism>
<evidence type="ECO:0000256" key="1">
    <source>
        <dbReference type="SAM" id="MobiDB-lite"/>
    </source>
</evidence>
<dbReference type="Pfam" id="PF11800">
    <property type="entry name" value="RP-C_C"/>
    <property type="match status" value="1"/>
</dbReference>
<reference evidence="3 4" key="1">
    <citation type="journal article" date="2018" name="Nat. Ecol. Evol.">
        <title>Shark genomes provide insights into elasmobranch evolution and the origin of vertebrates.</title>
        <authorList>
            <person name="Hara Y"/>
            <person name="Yamaguchi K"/>
            <person name="Onimaru K"/>
            <person name="Kadota M"/>
            <person name="Koyanagi M"/>
            <person name="Keeley SD"/>
            <person name="Tatsumi K"/>
            <person name="Tanaka K"/>
            <person name="Motone F"/>
            <person name="Kageyama Y"/>
            <person name="Nozu R"/>
            <person name="Adachi N"/>
            <person name="Nishimura O"/>
            <person name="Nakagawa R"/>
            <person name="Tanegashima C"/>
            <person name="Kiyatake I"/>
            <person name="Matsumoto R"/>
            <person name="Murakumo K"/>
            <person name="Nishida K"/>
            <person name="Terakita A"/>
            <person name="Kuratani S"/>
            <person name="Sato K"/>
            <person name="Hyodo S Kuraku.S."/>
        </authorList>
    </citation>
    <scope>NUCLEOTIDE SEQUENCE [LARGE SCALE GENOMIC DNA]</scope>
</reference>